<reference evidence="1 2" key="1">
    <citation type="submission" date="2023-04" db="EMBL/GenBank/DDBJ databases">
        <title>Lysobacter sp. strain UC isolated from soil sample.</title>
        <authorList>
            <person name="Choksket S."/>
            <person name="Harshvardhan F."/>
            <person name="Rana R."/>
            <person name="Patil P.B."/>
            <person name="Korpole S."/>
        </authorList>
    </citation>
    <scope>NUCLEOTIDE SEQUENCE [LARGE SCALE GENOMIC DNA]</scope>
    <source>
        <strain evidence="1 2">UC</strain>
    </source>
</reference>
<dbReference type="Proteomes" id="UP001233535">
    <property type="component" value="Unassembled WGS sequence"/>
</dbReference>
<keyword evidence="2" id="KW-1185">Reference proteome</keyword>
<dbReference type="RefSeq" id="WP_309261572.1">
    <property type="nucleotide sequence ID" value="NZ_JARUHG010000001.1"/>
</dbReference>
<protein>
    <submittedName>
        <fullName evidence="1">Uncharacterized protein</fullName>
    </submittedName>
</protein>
<comment type="caution">
    <text evidence="1">The sequence shown here is derived from an EMBL/GenBank/DDBJ whole genome shotgun (WGS) entry which is preliminary data.</text>
</comment>
<accession>A0ABU1CB62</accession>
<organism evidence="1 2">
    <name type="scientific">Lysobacter arvi</name>
    <dbReference type="NCBI Taxonomy" id="3038776"/>
    <lineage>
        <taxon>Bacteria</taxon>
        <taxon>Pseudomonadati</taxon>
        <taxon>Pseudomonadota</taxon>
        <taxon>Gammaproteobacteria</taxon>
        <taxon>Lysobacterales</taxon>
        <taxon>Lysobacteraceae</taxon>
        <taxon>Lysobacter</taxon>
    </lineage>
</organism>
<evidence type="ECO:0000313" key="2">
    <source>
        <dbReference type="Proteomes" id="UP001233535"/>
    </source>
</evidence>
<evidence type="ECO:0000313" key="1">
    <source>
        <dbReference type="EMBL" id="MDR0182429.1"/>
    </source>
</evidence>
<sequence>MADLTPGRSYAELRAAHQSGAVILGNEARHGRPDTYHLCADPQYSCKPHEYVAVMPWSEKLARALRAYGDDHIADADTTIGALSLREALQLLVDGEPVEFTYGPDDVCQGWQRVISMRDLCDAHQLRRGGSTL</sequence>
<proteinExistence type="predicted"/>
<gene>
    <name evidence="1" type="ORF">P8609_05505</name>
</gene>
<name>A0ABU1CB62_9GAMM</name>
<dbReference type="EMBL" id="JARUHG010000001">
    <property type="protein sequence ID" value="MDR0182429.1"/>
    <property type="molecule type" value="Genomic_DNA"/>
</dbReference>